<organism evidence="1 2">
    <name type="scientific">Lactococcus lactis</name>
    <dbReference type="NCBI Taxonomy" id="1358"/>
    <lineage>
        <taxon>Bacteria</taxon>
        <taxon>Bacillati</taxon>
        <taxon>Bacillota</taxon>
        <taxon>Bacilli</taxon>
        <taxon>Lactobacillales</taxon>
        <taxon>Streptococcaceae</taxon>
        <taxon>Lactococcus</taxon>
    </lineage>
</organism>
<evidence type="ECO:0000313" key="1">
    <source>
        <dbReference type="EMBL" id="TRW72753.1"/>
    </source>
</evidence>
<dbReference type="AlphaFoldDB" id="A0A552Z0Q0"/>
<dbReference type="Proteomes" id="UP000317167">
    <property type="component" value="Unassembled WGS sequence"/>
</dbReference>
<comment type="caution">
    <text evidence="1">The sequence shown here is derived from an EMBL/GenBank/DDBJ whole genome shotgun (WGS) entry which is preliminary data.</text>
</comment>
<proteinExistence type="predicted"/>
<reference evidence="1 2" key="1">
    <citation type="submission" date="2019-07" db="EMBL/GenBank/DDBJ databases">
        <title>Draft genome of 7 Lactococcus lactis strains isolated from an artisanal cheese production.</title>
        <authorList>
            <person name="Biolcati F."/>
            <person name="Bottero M.T."/>
            <person name="Dalmasso A."/>
            <person name="Mcauliffe O."/>
        </authorList>
    </citation>
    <scope>NUCLEOTIDE SEQUENCE [LARGE SCALE GENOMIC DNA]</scope>
    <source>
        <strain evidence="1 2">MRS45.2</strain>
    </source>
</reference>
<accession>A0A552Z0Q0</accession>
<sequence>MLTTREQYRIMKLLTKHYKSSKIVLKILLGRVTVGSSCLPQVILRSGFFYIKKALALSQCRKVIRARYE</sequence>
<gene>
    <name evidence="1" type="ORF">FNJ53_10605</name>
</gene>
<evidence type="ECO:0000313" key="2">
    <source>
        <dbReference type="Proteomes" id="UP000317167"/>
    </source>
</evidence>
<name>A0A552Z0Q0_9LACT</name>
<protein>
    <submittedName>
        <fullName evidence="1">Uncharacterized protein</fullName>
    </submittedName>
</protein>
<dbReference type="EMBL" id="VJWV01000010">
    <property type="protein sequence ID" value="TRW72753.1"/>
    <property type="molecule type" value="Genomic_DNA"/>
</dbReference>